<evidence type="ECO:0000256" key="1">
    <source>
        <dbReference type="SAM" id="MobiDB-lite"/>
    </source>
</evidence>
<name>A0A2N4UGG5_9BURK</name>
<evidence type="ECO:0008006" key="5">
    <source>
        <dbReference type="Google" id="ProtNLM"/>
    </source>
</evidence>
<accession>A0A2N4UGG5</accession>
<feature type="compositionally biased region" description="Basic and acidic residues" evidence="1">
    <location>
        <begin position="184"/>
        <end position="216"/>
    </location>
</feature>
<organism evidence="3 4">
    <name type="scientific">Pollutimonas nitritireducens</name>
    <dbReference type="NCBI Taxonomy" id="2045209"/>
    <lineage>
        <taxon>Bacteria</taxon>
        <taxon>Pseudomonadati</taxon>
        <taxon>Pseudomonadota</taxon>
        <taxon>Betaproteobacteria</taxon>
        <taxon>Burkholderiales</taxon>
        <taxon>Alcaligenaceae</taxon>
        <taxon>Pollutimonas</taxon>
    </lineage>
</organism>
<feature type="region of interest" description="Disordered" evidence="1">
    <location>
        <begin position="180"/>
        <end position="216"/>
    </location>
</feature>
<dbReference type="OrthoDB" id="8683766at2"/>
<evidence type="ECO:0000313" key="3">
    <source>
        <dbReference type="EMBL" id="PLC54106.1"/>
    </source>
</evidence>
<feature type="compositionally biased region" description="Polar residues" evidence="1">
    <location>
        <begin position="31"/>
        <end position="53"/>
    </location>
</feature>
<evidence type="ECO:0000256" key="2">
    <source>
        <dbReference type="SAM" id="SignalP"/>
    </source>
</evidence>
<evidence type="ECO:0000313" key="4">
    <source>
        <dbReference type="Proteomes" id="UP000234328"/>
    </source>
</evidence>
<proteinExistence type="predicted"/>
<dbReference type="AlphaFoldDB" id="A0A2N4UGG5"/>
<reference evidence="3 4" key="1">
    <citation type="submission" date="2017-10" db="EMBL/GenBank/DDBJ databases">
        <title>Two draft genome sequences of Pusillimonas sp. strains isolated from a nitrate- and radionuclide-contaminated groundwater in Russia.</title>
        <authorList>
            <person name="Grouzdev D.S."/>
            <person name="Tourova T.P."/>
            <person name="Goeva M.A."/>
            <person name="Babich T.L."/>
            <person name="Sokolova D.S."/>
            <person name="Abdullin R."/>
            <person name="Poltaraus A.B."/>
            <person name="Toshchakov S.V."/>
            <person name="Nazina T.N."/>
        </authorList>
    </citation>
    <scope>NUCLEOTIDE SEQUENCE [LARGE SCALE GENOMIC DNA]</scope>
    <source>
        <strain evidence="3 4">JR1/69-2-13</strain>
    </source>
</reference>
<keyword evidence="2" id="KW-0732">Signal</keyword>
<keyword evidence="4" id="KW-1185">Reference proteome</keyword>
<dbReference type="EMBL" id="PDNV01000005">
    <property type="protein sequence ID" value="PLC54106.1"/>
    <property type="molecule type" value="Genomic_DNA"/>
</dbReference>
<protein>
    <recommendedName>
        <fullName evidence="5">LTXXQ motif family protein</fullName>
    </recommendedName>
</protein>
<feature type="compositionally biased region" description="Basic residues" evidence="1">
    <location>
        <begin position="56"/>
        <end position="67"/>
    </location>
</feature>
<feature type="region of interest" description="Disordered" evidence="1">
    <location>
        <begin position="29"/>
        <end position="67"/>
    </location>
</feature>
<feature type="signal peptide" evidence="2">
    <location>
        <begin position="1"/>
        <end position="27"/>
    </location>
</feature>
<gene>
    <name evidence="3" type="ORF">CR155_08240</name>
</gene>
<feature type="chain" id="PRO_5014924168" description="LTXXQ motif family protein" evidence="2">
    <location>
        <begin position="28"/>
        <end position="216"/>
    </location>
</feature>
<sequence>MQRSLSSVSIKLATLTAALALGGAAFAATGDSTSEPVTPQANSTTASPATSEKTPGHHYKHGRHHKSMLGHHMRDSAFLVPGYGPLHPKFVDSLALTDAQAKLVKEAQDEQKEARSARIEAMKAGRTEKLEQIKSGKLDPKAALKQTETLHEQAAKERSKIHEKWLAVWDALDETQQGKIAAHLNERAEKFASHGEKHAERHGNRDAEADPAKIAS</sequence>
<dbReference type="RefSeq" id="WP_102069541.1">
    <property type="nucleotide sequence ID" value="NZ_PDNV01000005.1"/>
</dbReference>
<comment type="caution">
    <text evidence="3">The sequence shown here is derived from an EMBL/GenBank/DDBJ whole genome shotgun (WGS) entry which is preliminary data.</text>
</comment>
<dbReference type="Gene3D" id="1.20.120.1490">
    <property type="match status" value="1"/>
</dbReference>
<dbReference type="Proteomes" id="UP000234328">
    <property type="component" value="Unassembled WGS sequence"/>
</dbReference>